<dbReference type="Gene3D" id="3.10.100.10">
    <property type="entry name" value="Mannose-Binding Protein A, subunit A"/>
    <property type="match status" value="1"/>
</dbReference>
<keyword evidence="7" id="KW-1185">Reference proteome</keyword>
<dbReference type="InterPro" id="IPR033989">
    <property type="entry name" value="CD209-like_CTLD"/>
</dbReference>
<accession>A0A8P4FWA0</accession>
<reference evidence="6" key="2">
    <citation type="submission" date="2025-09" db="UniProtKB">
        <authorList>
            <consortium name="Ensembl"/>
        </authorList>
    </citation>
    <scope>IDENTIFICATION</scope>
</reference>
<evidence type="ECO:0000256" key="2">
    <source>
        <dbReference type="ARBA" id="ARBA00023157"/>
    </source>
</evidence>
<dbReference type="Proteomes" id="UP000694389">
    <property type="component" value="Unassembled WGS sequence"/>
</dbReference>
<evidence type="ECO:0000259" key="5">
    <source>
        <dbReference type="PROSITE" id="PS50041"/>
    </source>
</evidence>
<keyword evidence="4" id="KW-0812">Transmembrane</keyword>
<dbReference type="PANTHER" id="PTHR22803">
    <property type="entry name" value="MANNOSE, PHOSPHOLIPASE, LECTIN RECEPTOR RELATED"/>
    <property type="match status" value="1"/>
</dbReference>
<dbReference type="GO" id="GO:0030246">
    <property type="term" value="F:carbohydrate binding"/>
    <property type="evidence" value="ECO:0007669"/>
    <property type="project" value="UniProtKB-KW"/>
</dbReference>
<dbReference type="RefSeq" id="XP_051240082.1">
    <property type="nucleotide sequence ID" value="XM_051384122.1"/>
</dbReference>
<feature type="domain" description="C-type lectin" evidence="5">
    <location>
        <begin position="152"/>
        <end position="272"/>
    </location>
</feature>
<dbReference type="InterPro" id="IPR001304">
    <property type="entry name" value="C-type_lectin-like"/>
</dbReference>
<evidence type="ECO:0000256" key="4">
    <source>
        <dbReference type="SAM" id="Phobius"/>
    </source>
</evidence>
<reference evidence="6" key="1">
    <citation type="submission" date="2025-08" db="UniProtKB">
        <authorList>
            <consortium name="Ensembl"/>
        </authorList>
    </citation>
    <scope>IDENTIFICATION</scope>
</reference>
<dbReference type="OrthoDB" id="6133475at2759"/>
<keyword evidence="4" id="KW-1133">Transmembrane helix</keyword>
<dbReference type="AlphaFoldDB" id="A0A8P4FWA0"/>
<keyword evidence="4" id="KW-0472">Membrane</keyword>
<keyword evidence="2" id="KW-1015">Disulfide bond</keyword>
<evidence type="ECO:0000313" key="7">
    <source>
        <dbReference type="Proteomes" id="UP000694389"/>
    </source>
</evidence>
<keyword evidence="1" id="KW-0430">Lectin</keyword>
<dbReference type="GeneID" id="127354286"/>
<feature type="transmembrane region" description="Helical" evidence="4">
    <location>
        <begin position="31"/>
        <end position="53"/>
    </location>
</feature>
<dbReference type="SUPFAM" id="SSF56436">
    <property type="entry name" value="C-type lectin-like"/>
    <property type="match status" value="1"/>
</dbReference>
<dbReference type="GeneTree" id="ENSGT01030000234575"/>
<dbReference type="CDD" id="cd03590">
    <property type="entry name" value="CLECT_DC-SIGN_like"/>
    <property type="match status" value="1"/>
</dbReference>
<dbReference type="Pfam" id="PF00059">
    <property type="entry name" value="Lectin_C"/>
    <property type="match status" value="1"/>
</dbReference>
<dbReference type="PROSITE" id="PS00615">
    <property type="entry name" value="C_TYPE_LECTIN_1"/>
    <property type="match status" value="1"/>
</dbReference>
<dbReference type="SMART" id="SM00034">
    <property type="entry name" value="CLECT"/>
    <property type="match status" value="1"/>
</dbReference>
<evidence type="ECO:0000313" key="6">
    <source>
        <dbReference type="Ensembl" id="ENSDLAP00005065555.1"/>
    </source>
</evidence>
<sequence length="283" mass="33019">MQELEILDYVNEQPRRDQRRRGDENQTGRRLYQVLFLCFGMLCIIQATLNVSLRLTLYSSKEPTHLDCNSTNLSDRNQVTVVQDCEQRKPDHCNSLQERFNALTRDKNRLENRNTELINMIKKVEEERDRFKMSLMGLSESSQQCPAGWIKINSRCYFLSSEKKTWEESRQHCQSKGADLVVINSKQEQMALYHLDGSNDLVVWIGLYDTETAETFKWVDGSALTEPFWKSGQPDRGGPNNKEGCVEMFHHDPVLANWNDAPCEHKLRWLCEKDPCICHNIRT</sequence>
<dbReference type="Ensembl" id="ENSDLAT00005081430.1">
    <property type="protein sequence ID" value="ENSDLAP00005065555.1"/>
    <property type="gene ID" value="ENSDLAG00005033228.1"/>
</dbReference>
<evidence type="ECO:0000256" key="1">
    <source>
        <dbReference type="ARBA" id="ARBA00022734"/>
    </source>
</evidence>
<keyword evidence="3" id="KW-0175">Coiled coil</keyword>
<feature type="coiled-coil region" evidence="3">
    <location>
        <begin position="93"/>
        <end position="127"/>
    </location>
</feature>
<dbReference type="OMA" id="EDINCEQ"/>
<evidence type="ECO:0000256" key="3">
    <source>
        <dbReference type="SAM" id="Coils"/>
    </source>
</evidence>
<gene>
    <name evidence="6" type="primary">LOC127354286</name>
</gene>
<dbReference type="InterPro" id="IPR016186">
    <property type="entry name" value="C-type_lectin-like/link_sf"/>
</dbReference>
<name>A0A8P4FWA0_DICLA</name>
<organism evidence="6 7">
    <name type="scientific">Dicentrarchus labrax</name>
    <name type="common">European seabass</name>
    <name type="synonym">Morone labrax</name>
    <dbReference type="NCBI Taxonomy" id="13489"/>
    <lineage>
        <taxon>Eukaryota</taxon>
        <taxon>Metazoa</taxon>
        <taxon>Chordata</taxon>
        <taxon>Craniata</taxon>
        <taxon>Vertebrata</taxon>
        <taxon>Euteleostomi</taxon>
        <taxon>Actinopterygii</taxon>
        <taxon>Neopterygii</taxon>
        <taxon>Teleostei</taxon>
        <taxon>Neoteleostei</taxon>
        <taxon>Acanthomorphata</taxon>
        <taxon>Eupercaria</taxon>
        <taxon>Moronidae</taxon>
        <taxon>Dicentrarchus</taxon>
    </lineage>
</organism>
<protein>
    <recommendedName>
        <fullName evidence="5">C-type lectin domain-containing protein</fullName>
    </recommendedName>
</protein>
<dbReference type="InterPro" id="IPR050111">
    <property type="entry name" value="C-type_lectin/snaclec_domain"/>
</dbReference>
<dbReference type="InterPro" id="IPR016187">
    <property type="entry name" value="CTDL_fold"/>
</dbReference>
<proteinExistence type="predicted"/>
<dbReference type="InterPro" id="IPR018378">
    <property type="entry name" value="C-type_lectin_CS"/>
</dbReference>
<dbReference type="PROSITE" id="PS50041">
    <property type="entry name" value="C_TYPE_LECTIN_2"/>
    <property type="match status" value="1"/>
</dbReference>